<keyword evidence="4" id="KW-1185">Reference proteome</keyword>
<organism evidence="3 4">
    <name type="scientific">Choiromyces venosus 120613-1</name>
    <dbReference type="NCBI Taxonomy" id="1336337"/>
    <lineage>
        <taxon>Eukaryota</taxon>
        <taxon>Fungi</taxon>
        <taxon>Dikarya</taxon>
        <taxon>Ascomycota</taxon>
        <taxon>Pezizomycotina</taxon>
        <taxon>Pezizomycetes</taxon>
        <taxon>Pezizales</taxon>
        <taxon>Tuberaceae</taxon>
        <taxon>Choiromyces</taxon>
    </lineage>
</organism>
<feature type="region of interest" description="Disordered" evidence="1">
    <location>
        <begin position="490"/>
        <end position="518"/>
    </location>
</feature>
<dbReference type="Gene3D" id="1.10.1000.11">
    <property type="entry name" value="Arf Nucleotide-binding Site Opener,domain 2"/>
    <property type="match status" value="1"/>
</dbReference>
<feature type="compositionally biased region" description="Low complexity" evidence="1">
    <location>
        <begin position="1564"/>
        <end position="1575"/>
    </location>
</feature>
<dbReference type="GO" id="GO:0005085">
    <property type="term" value="F:guanyl-nucleotide exchange factor activity"/>
    <property type="evidence" value="ECO:0007669"/>
    <property type="project" value="InterPro"/>
</dbReference>
<feature type="compositionally biased region" description="Low complexity" evidence="1">
    <location>
        <begin position="310"/>
        <end position="323"/>
    </location>
</feature>
<dbReference type="Gene3D" id="1.10.220.20">
    <property type="match status" value="1"/>
</dbReference>
<dbReference type="PANTHER" id="PTHR10663:SF388">
    <property type="entry name" value="GOLGI-SPECIFIC BREFELDIN A-RESISTANCE GUANINE NUCLEOTIDE EXCHANGE FACTOR 1"/>
    <property type="match status" value="1"/>
</dbReference>
<dbReference type="GO" id="GO:0005794">
    <property type="term" value="C:Golgi apparatus"/>
    <property type="evidence" value="ECO:0007669"/>
    <property type="project" value="UniProtKB-ARBA"/>
</dbReference>
<dbReference type="InterPro" id="IPR023394">
    <property type="entry name" value="Sec7_C_sf"/>
</dbReference>
<reference evidence="3 4" key="1">
    <citation type="journal article" date="2018" name="Nat. Ecol. Evol.">
        <title>Pezizomycetes genomes reveal the molecular basis of ectomycorrhizal truffle lifestyle.</title>
        <authorList>
            <person name="Murat C."/>
            <person name="Payen T."/>
            <person name="Noel B."/>
            <person name="Kuo A."/>
            <person name="Morin E."/>
            <person name="Chen J."/>
            <person name="Kohler A."/>
            <person name="Krizsan K."/>
            <person name="Balestrini R."/>
            <person name="Da Silva C."/>
            <person name="Montanini B."/>
            <person name="Hainaut M."/>
            <person name="Levati E."/>
            <person name="Barry K.W."/>
            <person name="Belfiori B."/>
            <person name="Cichocki N."/>
            <person name="Clum A."/>
            <person name="Dockter R.B."/>
            <person name="Fauchery L."/>
            <person name="Guy J."/>
            <person name="Iotti M."/>
            <person name="Le Tacon F."/>
            <person name="Lindquist E.A."/>
            <person name="Lipzen A."/>
            <person name="Malagnac F."/>
            <person name="Mello A."/>
            <person name="Molinier V."/>
            <person name="Miyauchi S."/>
            <person name="Poulain J."/>
            <person name="Riccioni C."/>
            <person name="Rubini A."/>
            <person name="Sitrit Y."/>
            <person name="Splivallo R."/>
            <person name="Traeger S."/>
            <person name="Wang M."/>
            <person name="Zifcakova L."/>
            <person name="Wipf D."/>
            <person name="Zambonelli A."/>
            <person name="Paolocci F."/>
            <person name="Nowrousian M."/>
            <person name="Ottonello S."/>
            <person name="Baldrian P."/>
            <person name="Spatafora J.W."/>
            <person name="Henrissat B."/>
            <person name="Nagy L.G."/>
            <person name="Aury J.M."/>
            <person name="Wincker P."/>
            <person name="Grigoriev I.V."/>
            <person name="Bonfante P."/>
            <person name="Martin F.M."/>
        </authorList>
    </citation>
    <scope>NUCLEOTIDE SEQUENCE [LARGE SCALE GENOMIC DNA]</scope>
    <source>
        <strain evidence="3 4">120613-1</strain>
    </source>
</reference>
<dbReference type="InterPro" id="IPR016024">
    <property type="entry name" value="ARM-type_fold"/>
</dbReference>
<dbReference type="PROSITE" id="PS50190">
    <property type="entry name" value="SEC7"/>
    <property type="match status" value="1"/>
</dbReference>
<dbReference type="GO" id="GO:0016192">
    <property type="term" value="P:vesicle-mediated transport"/>
    <property type="evidence" value="ECO:0007669"/>
    <property type="project" value="UniProtKB-ARBA"/>
</dbReference>
<feature type="region of interest" description="Disordered" evidence="1">
    <location>
        <begin position="1524"/>
        <end position="1575"/>
    </location>
</feature>
<evidence type="ECO:0000259" key="2">
    <source>
        <dbReference type="PROSITE" id="PS50190"/>
    </source>
</evidence>
<evidence type="ECO:0000313" key="3">
    <source>
        <dbReference type="EMBL" id="RPB02313.1"/>
    </source>
</evidence>
<feature type="domain" description="SEC7" evidence="2">
    <location>
        <begin position="611"/>
        <end position="801"/>
    </location>
</feature>
<dbReference type="InterPro" id="IPR032691">
    <property type="entry name" value="Mon2/Sec7/BIG1-like_HUS"/>
</dbReference>
<dbReference type="Pfam" id="PF12783">
    <property type="entry name" value="Sec7-like_HUS"/>
    <property type="match status" value="1"/>
</dbReference>
<name>A0A3N4JVC4_9PEZI</name>
<dbReference type="Proteomes" id="UP000276215">
    <property type="component" value="Unassembled WGS sequence"/>
</dbReference>
<dbReference type="GO" id="GO:0032012">
    <property type="term" value="P:regulation of ARF protein signal transduction"/>
    <property type="evidence" value="ECO:0007669"/>
    <property type="project" value="InterPro"/>
</dbReference>
<dbReference type="SUPFAM" id="SSF48371">
    <property type="entry name" value="ARM repeat"/>
    <property type="match status" value="1"/>
</dbReference>
<protein>
    <submittedName>
        <fullName evidence="3">Sec7-domain-containing protein</fullName>
    </submittedName>
</protein>
<evidence type="ECO:0000256" key="1">
    <source>
        <dbReference type="SAM" id="MobiDB-lite"/>
    </source>
</evidence>
<dbReference type="OrthoDB" id="10258608at2759"/>
<dbReference type="InterPro" id="IPR035999">
    <property type="entry name" value="Sec7_dom_sf"/>
</dbReference>
<gene>
    <name evidence="3" type="ORF">L873DRAFT_1673616</name>
</gene>
<dbReference type="EMBL" id="ML120368">
    <property type="protein sequence ID" value="RPB02313.1"/>
    <property type="molecule type" value="Genomic_DNA"/>
</dbReference>
<dbReference type="Pfam" id="PF23325">
    <property type="entry name" value="TPR_28"/>
    <property type="match status" value="1"/>
</dbReference>
<dbReference type="STRING" id="1336337.A0A3N4JVC4"/>
<dbReference type="Pfam" id="PF01369">
    <property type="entry name" value="Sec7"/>
    <property type="match status" value="1"/>
</dbReference>
<feature type="region of interest" description="Disordered" evidence="1">
    <location>
        <begin position="61"/>
        <end position="81"/>
    </location>
</feature>
<dbReference type="SUPFAM" id="SSF48425">
    <property type="entry name" value="Sec7 domain"/>
    <property type="match status" value="1"/>
</dbReference>
<dbReference type="InterPro" id="IPR056604">
    <property type="entry name" value="GBF1-like_TPR"/>
</dbReference>
<feature type="compositionally biased region" description="Basic and acidic residues" evidence="1">
    <location>
        <begin position="503"/>
        <end position="518"/>
    </location>
</feature>
<evidence type="ECO:0000313" key="4">
    <source>
        <dbReference type="Proteomes" id="UP000276215"/>
    </source>
</evidence>
<dbReference type="SMART" id="SM00222">
    <property type="entry name" value="Sec7"/>
    <property type="match status" value="1"/>
</dbReference>
<dbReference type="CDD" id="cd00171">
    <property type="entry name" value="Sec7"/>
    <property type="match status" value="1"/>
</dbReference>
<proteinExistence type="predicted"/>
<accession>A0A3N4JVC4</accession>
<sequence length="1575" mass="173843">MEEEELPTLSAPQKISMAINPIALVTTECISVTSAMRKNARWAQSSVSVILGGGGGNIVSGGSGSATGSGLSTPVPGSPVRGLQRRKLGGEEVGLDMGLTSRWGLRGKRGKSIQDNPLMAAFAKLRSDLQDCKDIRKFDTPSLLHPFLQVIRSSSTSGPITSLALIAVTKFFAYGLINRESPRLSLAMQLLSSAITHCRFEASDSAQDEVVLLRILKLMEMMISGPGGELLGDESVCEMMETGLSMCCQMRLSEMLRRSAEMSMVFMCQVVFERLKHLEIEADVLGGDLEENSKDEMESVKMEPSVNGDSSSQSSEPRSSQSSEKSRDVPMPSIAPAGATGGDRVAVAEVAEEEQEVKPYSLPSIRELLRVLVELLDPHNKTHTDTMRVMAMRIIDVAFEVAGTSIAKHPSLASLAKDDLCRYLFQLVRSDTMTILQESLRVIGTLMATTRGVLKLQQELFLAYVIACLHPKVDIPREPGIDPMLYEGVRQAPSSGRSTPVPVKERQKLGMEGGSRRPDAREAMVESVGALARIPSFMVELYANYDCEVDRSDLCEDVVGFLSRNAFPDSATWSTTNVPPLCLDALLGYIGFISERLNSEPVIEGYPDPELLRKQRARKQVIINGANKFNEDPKKGIQYLVAENIIDSADNPDSIARFLKGTSRINKKLLGEYLSKKSNMDILTVFMDMFDFSGKRVDEALRDMLETFRLPGESALIERVVTVFSEKYCSGVKPDDVEDKDAVFVLSYAIIMLNTDQHNPNLKSQSRMKYEDFSRNLRGVNGGKNFEPAYLQAIFDTIKNSEIILPEEHDNKHAFDYAWRELLLKTMSAGDLVICDTNIYDADMFAATWKPIIATLSYVFLSATDDAVFSRVIAGFDQCARIAAKYGLTEALDHIVRCLSTISTLSTETPPSTALNTEIQVNNNSVMVSELAVKFGRDFKAQLATVVLFRVVTSNEKVLREGWKQIVRIWLNLFVNSLIPPFFSQSESGLDIPPIPLQTPSVVIERSQTSREAGLFSALSSYLSSYASDEPPEPSDEELDSTLCTVDCINACYLGDIFANIMQLDAVNLGSLVTALLSQLPNFDEDEDDNANIVIIKPDYPPQSPNGSNPVKGPIYDPAVVYVLELATCLVLRDEDTVAAHGKLLAEMLTSIVRNAGLTHQIVISRVIYYLFSLLQASHDKSFLNVPVLLHSIAALDKGLLAKSASPVVKGLSKCVKSASSSLKTEMVNSPDFWVLLRILLPNADASPEAFSVMELITSESPYVTSDNYVPVVSILNDFASAGSVGSIFEQKQDKLAKRGKAKKLVNRPDAEIVARGSKAVLMVYQLTPRVPNLIKQSHLEKKEAWSTYWSPILESLSTQCINPCREIRNQAFSSLQPSLLSPDLTSDDHHEWTAIFGDVLFPLINRLLKPEVFQSDPRGMSDTRVQAATLLCKVFLHYLVMLSEWDGMLDLWLKILDIMDRLMNSGQGDHLEEAVPESLKNILLVMASGKYLVPPEEDEKNAELWKLTWKRLERFLPDLHEELFPAPPPPPKLDDAVINAADERKAEDGGEEVKPRSSEEAKTTATTTTLEDID</sequence>
<dbReference type="InterPro" id="IPR000904">
    <property type="entry name" value="Sec7_dom"/>
</dbReference>
<feature type="compositionally biased region" description="Basic and acidic residues" evidence="1">
    <location>
        <begin position="1542"/>
        <end position="1563"/>
    </location>
</feature>
<feature type="region of interest" description="Disordered" evidence="1">
    <location>
        <begin position="289"/>
        <end position="344"/>
    </location>
</feature>
<dbReference type="PANTHER" id="PTHR10663">
    <property type="entry name" value="GUANYL-NUCLEOTIDE EXCHANGE FACTOR"/>
    <property type="match status" value="1"/>
</dbReference>
<feature type="compositionally biased region" description="Basic and acidic residues" evidence="1">
    <location>
        <begin position="291"/>
        <end position="301"/>
    </location>
</feature>